<evidence type="ECO:0000256" key="7">
    <source>
        <dbReference type="ARBA" id="ARBA00023128"/>
    </source>
</evidence>
<evidence type="ECO:0000256" key="1">
    <source>
        <dbReference type="ARBA" id="ARBA00004450"/>
    </source>
</evidence>
<dbReference type="GO" id="GO:0003924">
    <property type="term" value="F:GTPase activity"/>
    <property type="evidence" value="ECO:0007669"/>
    <property type="project" value="InterPro"/>
</dbReference>
<keyword evidence="5" id="KW-1000">Mitochondrion outer membrane</keyword>
<evidence type="ECO:0000256" key="8">
    <source>
        <dbReference type="ARBA" id="ARBA00023134"/>
    </source>
</evidence>
<dbReference type="InterPro" id="IPR022812">
    <property type="entry name" value="Dynamin"/>
</dbReference>
<protein>
    <recommendedName>
        <fullName evidence="2">dynamin GTPase</fullName>
        <ecNumber evidence="2">3.6.5.5</ecNumber>
    </recommendedName>
</protein>
<dbReference type="GO" id="GO:0005829">
    <property type="term" value="C:cytosol"/>
    <property type="evidence" value="ECO:0007669"/>
    <property type="project" value="UniProtKB-ARBA"/>
</dbReference>
<proteinExistence type="inferred from homology"/>
<dbReference type="InterPro" id="IPR020850">
    <property type="entry name" value="GED_dom"/>
</dbReference>
<evidence type="ECO:0000256" key="12">
    <source>
        <dbReference type="SAM" id="MobiDB-lite"/>
    </source>
</evidence>
<keyword evidence="16" id="KW-1185">Reference proteome</keyword>
<keyword evidence="9" id="KW-0472">Membrane</keyword>
<keyword evidence="6" id="KW-0378">Hydrolase</keyword>
<dbReference type="CDD" id="cd08771">
    <property type="entry name" value="DLP_1"/>
    <property type="match status" value="1"/>
</dbReference>
<dbReference type="SMART" id="SM00053">
    <property type="entry name" value="DYNc"/>
    <property type="match status" value="1"/>
</dbReference>
<dbReference type="InterPro" id="IPR001401">
    <property type="entry name" value="Dynamin_GTPase"/>
</dbReference>
<gene>
    <name evidence="15" type="ORF">DB88DRAFT_477867</name>
</gene>
<evidence type="ECO:0000259" key="13">
    <source>
        <dbReference type="PROSITE" id="PS51388"/>
    </source>
</evidence>
<comment type="similarity">
    <text evidence="11">Belongs to the TRAFAC class dynamin-like GTPase superfamily. Dynamin/Fzo/YdjA family.</text>
</comment>
<dbReference type="GO" id="GO:0030001">
    <property type="term" value="P:metal ion transport"/>
    <property type="evidence" value="ECO:0007669"/>
    <property type="project" value="UniProtKB-ARBA"/>
</dbReference>
<keyword evidence="4 11" id="KW-0547">Nucleotide-binding</keyword>
<dbReference type="PROSITE" id="PS51718">
    <property type="entry name" value="G_DYNAMIN_2"/>
    <property type="match status" value="1"/>
</dbReference>
<sequence length="856" mass="93057">MSMDGDLIALVNKLQDTFNHIGGDSVDLPQIVVVGSQSSGKSSVLETIVGRDFLPRGSGIVTRRPLVLQLIHTPPSLASSSTTSASVKRSPRVTGGGLSEDGYLPHLDNGSNPSNLSASQGAGVMRPGGRTMGGGSGAEYAEFLHVNRKFYDFEEIRKEIEAETYRVAGQNKGVSKLPINLKIYGPGVLNLTLVDLPGLTKVPVGDQPTDIERQIKNLVTDYVSKPNSVILAVSPANVDLANSDALKLARSVDPRGLRTLGVLTKLDLMDAGTNALDVLTGRTYPLKLGFVGVVNRSQQDIMSDLPMEEARQKEEDFFKNHPVYRNIAHRCGTKFLAKTLNHVLMNHIREKLPDMKARLNTLMGQTQQELNAFGDATFLGEQHRGSLILKLMTEFSKDFISSIDGTSLEISTKELCGGARIYYIFNDVFGHALQSIDPTQNLSLQDIRTAIRNSTGPRPSLFVPEVAFDLLVKPQIKLLEPPSLRCVELVYEELMKICHNCTSSELQRFPRLGSQLVEVVSELLRERLGPTSEYVSSLIGIQAAYINTNHPDFVAGSAAIARAGAPQAQPIPRVPSVHSSVADEDEETSSDGTGSAPNGLVPAHVHHPRSASASVPDVRRPAVAKNGEKRRNHHRSASGNQQPPPTVNSLLHPPGPPSVAGTSPHTAKETFLNYFFGGPNGTQPPSALHPASAPGSTGGERRVAKPPPTAFNRDKELLPDLGTRRSGRTSLDAPQTYDMRSLGKHLEAAGNDQLLQLTPKEEMETTLIRSLIGSYFGITRQTIQDLVPKAIMHLLVNFSRDSIQQRLVTSLYKPDLFAELLFEDEALVSERTRVKALLDAYKEAFRVLSEVSLKSS</sequence>
<dbReference type="InterPro" id="IPR000375">
    <property type="entry name" value="Dynamin_stalk"/>
</dbReference>
<dbReference type="GO" id="GO:0000266">
    <property type="term" value="P:mitochondrial fission"/>
    <property type="evidence" value="ECO:0007669"/>
    <property type="project" value="TreeGrafter"/>
</dbReference>
<evidence type="ECO:0000313" key="16">
    <source>
        <dbReference type="Proteomes" id="UP001182556"/>
    </source>
</evidence>
<dbReference type="GO" id="GO:0006897">
    <property type="term" value="P:endocytosis"/>
    <property type="evidence" value="ECO:0007669"/>
    <property type="project" value="TreeGrafter"/>
</dbReference>
<feature type="region of interest" description="Disordered" evidence="12">
    <location>
        <begin position="566"/>
        <end position="735"/>
    </location>
</feature>
<feature type="compositionally biased region" description="Low complexity" evidence="12">
    <location>
        <begin position="76"/>
        <end position="86"/>
    </location>
</feature>
<dbReference type="FunFam" id="1.20.120.1240:FF:000002">
    <property type="entry name" value="Dynamin-1-like protein isoform 1"/>
    <property type="match status" value="1"/>
</dbReference>
<evidence type="ECO:0000256" key="6">
    <source>
        <dbReference type="ARBA" id="ARBA00022801"/>
    </source>
</evidence>
<comment type="catalytic activity">
    <reaction evidence="10">
        <text>GTP + H2O = GDP + phosphate + H(+)</text>
        <dbReference type="Rhea" id="RHEA:19669"/>
        <dbReference type="ChEBI" id="CHEBI:15377"/>
        <dbReference type="ChEBI" id="CHEBI:15378"/>
        <dbReference type="ChEBI" id="CHEBI:37565"/>
        <dbReference type="ChEBI" id="CHEBI:43474"/>
        <dbReference type="ChEBI" id="CHEBI:58189"/>
        <dbReference type="EC" id="3.6.5.5"/>
    </reaction>
</comment>
<dbReference type="GO" id="GO:0042802">
    <property type="term" value="F:identical protein binding"/>
    <property type="evidence" value="ECO:0007669"/>
    <property type="project" value="UniProtKB-ARBA"/>
</dbReference>
<evidence type="ECO:0000256" key="5">
    <source>
        <dbReference type="ARBA" id="ARBA00022787"/>
    </source>
</evidence>
<accession>A0AAD9FWJ7</accession>
<dbReference type="GO" id="GO:0016559">
    <property type="term" value="P:peroxisome fission"/>
    <property type="evidence" value="ECO:0007669"/>
    <property type="project" value="TreeGrafter"/>
</dbReference>
<feature type="domain" description="GED" evidence="13">
    <location>
        <begin position="765"/>
        <end position="856"/>
    </location>
</feature>
<evidence type="ECO:0000256" key="4">
    <source>
        <dbReference type="ARBA" id="ARBA00022741"/>
    </source>
</evidence>
<evidence type="ECO:0000313" key="15">
    <source>
        <dbReference type="EMBL" id="KAK1927402.1"/>
    </source>
</evidence>
<dbReference type="EMBL" id="JAODAN010000001">
    <property type="protein sequence ID" value="KAK1927402.1"/>
    <property type="molecule type" value="Genomic_DNA"/>
</dbReference>
<dbReference type="InterPro" id="IPR030381">
    <property type="entry name" value="G_DYNAMIN_dom"/>
</dbReference>
<comment type="caution">
    <text evidence="15">The sequence shown here is derived from an EMBL/GenBank/DDBJ whole genome shotgun (WGS) entry which is preliminary data.</text>
</comment>
<dbReference type="InterPro" id="IPR019762">
    <property type="entry name" value="Dynamin_GTPase_CS"/>
</dbReference>
<dbReference type="Pfam" id="PF00350">
    <property type="entry name" value="Dynamin_N"/>
    <property type="match status" value="1"/>
</dbReference>
<comment type="subcellular location">
    <subcellularLocation>
        <location evidence="1">Mitochondrion outer membrane</location>
        <topology evidence="1">Peripheral membrane protein</topology>
    </subcellularLocation>
</comment>
<dbReference type="InterPro" id="IPR003130">
    <property type="entry name" value="GED"/>
</dbReference>
<dbReference type="PANTHER" id="PTHR11566:SF235">
    <property type="entry name" value="DYNAMIN-RELATED PROTEIN DNM1"/>
    <property type="match status" value="1"/>
</dbReference>
<evidence type="ECO:0000259" key="14">
    <source>
        <dbReference type="PROSITE" id="PS51718"/>
    </source>
</evidence>
<dbReference type="Gene3D" id="3.40.50.300">
    <property type="entry name" value="P-loop containing nucleotide triphosphate hydrolases"/>
    <property type="match status" value="1"/>
</dbReference>
<name>A0AAD9FWJ7_PAPLA</name>
<dbReference type="GO" id="GO:0005525">
    <property type="term" value="F:GTP binding"/>
    <property type="evidence" value="ECO:0007669"/>
    <property type="project" value="UniProtKB-KW"/>
</dbReference>
<evidence type="ECO:0000256" key="2">
    <source>
        <dbReference type="ARBA" id="ARBA00011980"/>
    </source>
</evidence>
<keyword evidence="8 11" id="KW-0342">GTP-binding</keyword>
<feature type="domain" description="Dynamin-type G" evidence="14">
    <location>
        <begin position="25"/>
        <end position="353"/>
    </location>
</feature>
<dbReference type="Gene3D" id="1.20.120.1240">
    <property type="entry name" value="Dynamin, middle domain"/>
    <property type="match status" value="1"/>
</dbReference>
<dbReference type="SUPFAM" id="SSF52540">
    <property type="entry name" value="P-loop containing nucleoside triphosphate hydrolases"/>
    <property type="match status" value="1"/>
</dbReference>
<keyword evidence="3" id="KW-0597">Phosphoprotein</keyword>
<dbReference type="EC" id="3.6.5.5" evidence="2"/>
<dbReference type="GO" id="GO:0005741">
    <property type="term" value="C:mitochondrial outer membrane"/>
    <property type="evidence" value="ECO:0007669"/>
    <property type="project" value="UniProtKB-SubCell"/>
</dbReference>
<dbReference type="GO" id="GO:0008017">
    <property type="term" value="F:microtubule binding"/>
    <property type="evidence" value="ECO:0007669"/>
    <property type="project" value="TreeGrafter"/>
</dbReference>
<dbReference type="GO" id="GO:0005777">
    <property type="term" value="C:peroxisome"/>
    <property type="evidence" value="ECO:0007669"/>
    <property type="project" value="UniProtKB-ARBA"/>
</dbReference>
<dbReference type="PRINTS" id="PR00195">
    <property type="entry name" value="DYNAMIN"/>
</dbReference>
<dbReference type="Pfam" id="PF02212">
    <property type="entry name" value="GED"/>
    <property type="match status" value="1"/>
</dbReference>
<dbReference type="InterPro" id="IPR045063">
    <property type="entry name" value="Dynamin_N"/>
</dbReference>
<feature type="compositionally biased region" description="Polar residues" evidence="12">
    <location>
        <begin position="109"/>
        <end position="120"/>
    </location>
</feature>
<dbReference type="AlphaFoldDB" id="A0AAD9FWJ7"/>
<reference evidence="15" key="1">
    <citation type="submission" date="2023-02" db="EMBL/GenBank/DDBJ databases">
        <title>Identification and recombinant expression of a fungal hydrolase from Papiliotrema laurentii that hydrolyzes apple cutin and clears colloidal polyester polyurethane.</title>
        <authorList>
            <consortium name="DOE Joint Genome Institute"/>
            <person name="Roman V.A."/>
            <person name="Bojanowski C."/>
            <person name="Crable B.R."/>
            <person name="Wagner D.N."/>
            <person name="Hung C.S."/>
            <person name="Nadeau L.J."/>
            <person name="Schratz L."/>
            <person name="Haridas S."/>
            <person name="Pangilinan J."/>
            <person name="Lipzen A."/>
            <person name="Na H."/>
            <person name="Yan M."/>
            <person name="Ng V."/>
            <person name="Grigoriev I.V."/>
            <person name="Spatafora J.W."/>
            <person name="Barlow D."/>
            <person name="Biffinger J."/>
            <person name="Kelley-Loughnane N."/>
            <person name="Varaljay V.A."/>
            <person name="Crookes-Goodson W.J."/>
        </authorList>
    </citation>
    <scope>NUCLEOTIDE SEQUENCE</scope>
    <source>
        <strain evidence="15">5307AH</strain>
    </source>
</reference>
<dbReference type="Pfam" id="PF01031">
    <property type="entry name" value="Dynamin_M"/>
    <property type="match status" value="1"/>
</dbReference>
<evidence type="ECO:0000256" key="10">
    <source>
        <dbReference type="ARBA" id="ARBA00048040"/>
    </source>
</evidence>
<dbReference type="GO" id="GO:0048312">
    <property type="term" value="P:intracellular distribution of mitochondria"/>
    <property type="evidence" value="ECO:0007669"/>
    <property type="project" value="TreeGrafter"/>
</dbReference>
<dbReference type="InterPro" id="IPR027417">
    <property type="entry name" value="P-loop_NTPase"/>
</dbReference>
<evidence type="ECO:0000256" key="3">
    <source>
        <dbReference type="ARBA" id="ARBA00022553"/>
    </source>
</evidence>
<dbReference type="GO" id="GO:0005874">
    <property type="term" value="C:microtubule"/>
    <property type="evidence" value="ECO:0007669"/>
    <property type="project" value="TreeGrafter"/>
</dbReference>
<keyword evidence="7" id="KW-0496">Mitochondrion</keyword>
<dbReference type="PROSITE" id="PS51388">
    <property type="entry name" value="GED"/>
    <property type="match status" value="1"/>
</dbReference>
<dbReference type="SMART" id="SM00302">
    <property type="entry name" value="GED"/>
    <property type="match status" value="1"/>
</dbReference>
<evidence type="ECO:0000256" key="11">
    <source>
        <dbReference type="RuleBase" id="RU003932"/>
    </source>
</evidence>
<dbReference type="PROSITE" id="PS00410">
    <property type="entry name" value="G_DYNAMIN_1"/>
    <property type="match status" value="1"/>
</dbReference>
<dbReference type="Proteomes" id="UP001182556">
    <property type="component" value="Unassembled WGS sequence"/>
</dbReference>
<organism evidence="15 16">
    <name type="scientific">Papiliotrema laurentii</name>
    <name type="common">Cryptococcus laurentii</name>
    <dbReference type="NCBI Taxonomy" id="5418"/>
    <lineage>
        <taxon>Eukaryota</taxon>
        <taxon>Fungi</taxon>
        <taxon>Dikarya</taxon>
        <taxon>Basidiomycota</taxon>
        <taxon>Agaricomycotina</taxon>
        <taxon>Tremellomycetes</taxon>
        <taxon>Tremellales</taxon>
        <taxon>Rhynchogastremaceae</taxon>
        <taxon>Papiliotrema</taxon>
    </lineage>
</organism>
<feature type="region of interest" description="Disordered" evidence="12">
    <location>
        <begin position="76"/>
        <end position="126"/>
    </location>
</feature>
<evidence type="ECO:0000256" key="9">
    <source>
        <dbReference type="ARBA" id="ARBA00023136"/>
    </source>
</evidence>
<dbReference type="PANTHER" id="PTHR11566">
    <property type="entry name" value="DYNAMIN"/>
    <property type="match status" value="1"/>
</dbReference>